<keyword evidence="3" id="KW-1185">Reference proteome</keyword>
<feature type="domain" description="Endonuclease/exonuclease/phosphatase" evidence="1">
    <location>
        <begin position="11"/>
        <end position="97"/>
    </location>
</feature>
<dbReference type="EnsemblMetazoa" id="CJA30840.1">
    <property type="protein sequence ID" value="CJA30840.1"/>
    <property type="gene ID" value="WBGene00206687"/>
</dbReference>
<evidence type="ECO:0000313" key="2">
    <source>
        <dbReference type="EnsemblMetazoa" id="CJA30840.1"/>
    </source>
</evidence>
<dbReference type="AlphaFoldDB" id="A0A8R1E7T0"/>
<dbReference type="GO" id="GO:0003824">
    <property type="term" value="F:catalytic activity"/>
    <property type="evidence" value="ECO:0007669"/>
    <property type="project" value="InterPro"/>
</dbReference>
<reference evidence="3" key="1">
    <citation type="submission" date="2010-08" db="EMBL/GenBank/DDBJ databases">
        <authorList>
            <consortium name="Caenorhabditis japonica Sequencing Consortium"/>
            <person name="Wilson R.K."/>
        </authorList>
    </citation>
    <scope>NUCLEOTIDE SEQUENCE [LARGE SCALE GENOMIC DNA]</scope>
    <source>
        <strain evidence="3">DF5081</strain>
    </source>
</reference>
<dbReference type="PANTHER" id="PTHR33395">
    <property type="entry name" value="TRANSCRIPTASE, PUTATIVE-RELATED-RELATED"/>
    <property type="match status" value="1"/>
</dbReference>
<dbReference type="Gene3D" id="3.60.10.10">
    <property type="entry name" value="Endonuclease/exonuclease/phosphatase"/>
    <property type="match status" value="1"/>
</dbReference>
<dbReference type="GO" id="GO:0007508">
    <property type="term" value="P:larval heart development"/>
    <property type="evidence" value="ECO:0007669"/>
    <property type="project" value="TreeGrafter"/>
</dbReference>
<dbReference type="PANTHER" id="PTHR33395:SF22">
    <property type="entry name" value="REVERSE TRANSCRIPTASE DOMAIN-CONTAINING PROTEIN"/>
    <property type="match status" value="1"/>
</dbReference>
<dbReference type="SUPFAM" id="SSF56219">
    <property type="entry name" value="DNase I-like"/>
    <property type="match status" value="1"/>
</dbReference>
<dbReference type="GO" id="GO:0031012">
    <property type="term" value="C:extracellular matrix"/>
    <property type="evidence" value="ECO:0007669"/>
    <property type="project" value="TreeGrafter"/>
</dbReference>
<name>A0A8R1E7T0_CAEJA</name>
<dbReference type="GO" id="GO:0061343">
    <property type="term" value="P:cell adhesion involved in heart morphogenesis"/>
    <property type="evidence" value="ECO:0007669"/>
    <property type="project" value="TreeGrafter"/>
</dbReference>
<proteinExistence type="predicted"/>
<protein>
    <submittedName>
        <fullName evidence="2">Endo/exonuclease/phosphatase domain-containing protein</fullName>
    </submittedName>
</protein>
<sequence>MLSSLFVSNSVNHVLLGDFNLPSLRWGPTDSQPACNGSKDFLDFTVSHGLTQLVNFPTRFAPTGANNYLDLVFYSNPYTCYSFTPAVALLLSDHISIEFSLDLPASAKKSTVPSSKFLLYRKCDFKNLNFSLLRFNWARQLSNFSCCKNKLNHFLKIFNELIEQFTPFAYCRHPKSSRPAYSKLFSKIKRQNKKWTEAKIKCTYLLTCDTCEVRPQFPSWILRTKLRQVTRSLPTVDHARLASSMPILRRPCPRLPLRASLWMKILIESVMSSAHLFGGRPRGRADPLGSHSDTIFAHLSYFMRDTCPAHFSFLRKTCLSMSGGSHPAISNMLLTALCSLFVSDSLEVHDSHP</sequence>
<dbReference type="InterPro" id="IPR005135">
    <property type="entry name" value="Endo/exonuclease/phosphatase"/>
</dbReference>
<organism evidence="2 3">
    <name type="scientific">Caenorhabditis japonica</name>
    <dbReference type="NCBI Taxonomy" id="281687"/>
    <lineage>
        <taxon>Eukaryota</taxon>
        <taxon>Metazoa</taxon>
        <taxon>Ecdysozoa</taxon>
        <taxon>Nematoda</taxon>
        <taxon>Chromadorea</taxon>
        <taxon>Rhabditida</taxon>
        <taxon>Rhabditina</taxon>
        <taxon>Rhabditomorpha</taxon>
        <taxon>Rhabditoidea</taxon>
        <taxon>Rhabditidae</taxon>
        <taxon>Peloderinae</taxon>
        <taxon>Caenorhabditis</taxon>
    </lineage>
</organism>
<dbReference type="Proteomes" id="UP000005237">
    <property type="component" value="Unassembled WGS sequence"/>
</dbReference>
<evidence type="ECO:0000259" key="1">
    <source>
        <dbReference type="Pfam" id="PF14529"/>
    </source>
</evidence>
<accession>A0A8R1E7T0</accession>
<dbReference type="InterPro" id="IPR036691">
    <property type="entry name" value="Endo/exonu/phosph_ase_sf"/>
</dbReference>
<reference evidence="2" key="2">
    <citation type="submission" date="2022-06" db="UniProtKB">
        <authorList>
            <consortium name="EnsemblMetazoa"/>
        </authorList>
    </citation>
    <scope>IDENTIFICATION</scope>
    <source>
        <strain evidence="2">DF5081</strain>
    </source>
</reference>
<dbReference type="Pfam" id="PF14529">
    <property type="entry name" value="Exo_endo_phos_2"/>
    <property type="match status" value="1"/>
</dbReference>
<evidence type="ECO:0000313" key="3">
    <source>
        <dbReference type="Proteomes" id="UP000005237"/>
    </source>
</evidence>